<proteinExistence type="predicted"/>
<gene>
    <name evidence="2" type="ORF">ABS361_02440</name>
</gene>
<dbReference type="KEGG" id="mflg:ABS361_02440"/>
<feature type="chain" id="PRO_5043739459" evidence="1">
    <location>
        <begin position="25"/>
        <end position="135"/>
    </location>
</feature>
<dbReference type="AlphaFoldDB" id="A0AAU7XAM0"/>
<protein>
    <submittedName>
        <fullName evidence="2">Uncharacterized protein</fullName>
    </submittedName>
</protein>
<dbReference type="RefSeq" id="WP_407050263.1">
    <property type="nucleotide sequence ID" value="NZ_CP158568.1"/>
</dbReference>
<evidence type="ECO:0000313" key="2">
    <source>
        <dbReference type="EMBL" id="XBY45172.1"/>
    </source>
</evidence>
<reference evidence="2" key="1">
    <citation type="submission" date="2024-06" db="EMBL/GenBank/DDBJ databases">
        <title>Methylostella associata gen. nov., sp. nov., a novel Ancalomicrobiaceae-affiliated facultatively methylotrophic bacteria that feed on methanotrophs of the genus Methylococcus.</title>
        <authorList>
            <person name="Saltykova V."/>
            <person name="Danilova O.V."/>
            <person name="Oshkin I.Y."/>
            <person name="Belova S.E."/>
            <person name="Pimenov N.V."/>
            <person name="Dedysh S.N."/>
        </authorList>
    </citation>
    <scope>NUCLEOTIDE SEQUENCE</scope>
    <source>
        <strain evidence="2">S20</strain>
    </source>
</reference>
<sequence length="135" mass="14772">MNLKIVSFVATAVALASLPTAAWAGGPSLGKVYAVWQGQSDKNYTKIYDRRWGQDGVACEAAGNNQAVSIKFYDGAEKRWIRYERNSGAAETDEYIKVASGICTRMPYGLQRQSPVAGYRFEEIAGGKLQPSKVQ</sequence>
<accession>A0AAU7XAM0</accession>
<name>A0AAU7XAM0_9HYPH</name>
<feature type="signal peptide" evidence="1">
    <location>
        <begin position="1"/>
        <end position="24"/>
    </location>
</feature>
<keyword evidence="1" id="KW-0732">Signal</keyword>
<dbReference type="EMBL" id="CP158568">
    <property type="protein sequence ID" value="XBY45172.1"/>
    <property type="molecule type" value="Genomic_DNA"/>
</dbReference>
<organism evidence="2">
    <name type="scientific">Methyloraptor flagellatus</name>
    <dbReference type="NCBI Taxonomy" id="3162530"/>
    <lineage>
        <taxon>Bacteria</taxon>
        <taxon>Pseudomonadati</taxon>
        <taxon>Pseudomonadota</taxon>
        <taxon>Alphaproteobacteria</taxon>
        <taxon>Hyphomicrobiales</taxon>
        <taxon>Ancalomicrobiaceae</taxon>
        <taxon>Methyloraptor</taxon>
    </lineage>
</organism>
<evidence type="ECO:0000256" key="1">
    <source>
        <dbReference type="SAM" id="SignalP"/>
    </source>
</evidence>